<evidence type="ECO:0000313" key="6">
    <source>
        <dbReference type="EMBL" id="KSU86214.1"/>
    </source>
</evidence>
<dbReference type="InterPro" id="IPR032524">
    <property type="entry name" value="ABC_tran_C"/>
</dbReference>
<dbReference type="FunFam" id="3.40.50.300:FF:000011">
    <property type="entry name" value="Putative ABC transporter ATP-binding component"/>
    <property type="match status" value="1"/>
</dbReference>
<dbReference type="Pfam" id="PF12848">
    <property type="entry name" value="ABC_tran_Xtn"/>
    <property type="match status" value="1"/>
</dbReference>
<sequence>MKMITIEELTKTYGEKNLFNHLTFTITENERIGLIGVNGTGKSTLLKIIAGLEIADGGEVMHAKDYRITYMPQHPDFNPELTVLEQVFSGDTPLLQLLKQYELALYELQQDASSEKAQQNLYDLQQKMDAMNAWEANSSAQAILTKLGITNMQEKIGALSGGQKKRVSIAQSLIQTPDLLILDEPTNHLDYETVKWLEEYLAKYQGAVLLVTHDRYFLDAVTNRIFELDGGNLYSYKGNYGAFLEGKALREEQEKATQSKLSNLYRNELAWIRRGAKARTTKQKARIQRFEELEGKVGSTEKEGLDISLAGSRLGKKVVELKEVSKAFEGKMLLNDFTHIVKKGDRIGIVGKNGSGKSTLLNMLAGRIGPDSGEVDRGQTVKIAYYTQESDDMDLNKRMLDYIKESAEIVQTTDGKVISASQMLERFLFPSHTHGTPIRKLSGGERRRLYLLKLLMTSPNVLLLDEPTNDLDTQTLTVLEDYLEEFPGVVITVSHDRYFLDKVADYLLVFEGDGVISTYYGAYTDQLEEARRQKQKQVQETKVKEEKPRVQEKQKKRRLSYKEQKEWDEIEDKIAAKEEEIERLTAEIERAGSDYSKAHTLSMEQEQANDDLNELLERWTELSELIEEIENA</sequence>
<protein>
    <submittedName>
        <fullName evidence="6">Multidrug ABC transporter ATP-binding protein</fullName>
    </submittedName>
</protein>
<dbReference type="SUPFAM" id="SSF52540">
    <property type="entry name" value="P-loop containing nucleoside triphosphate hydrolases"/>
    <property type="match status" value="2"/>
</dbReference>
<dbReference type="PANTHER" id="PTHR42855">
    <property type="entry name" value="ABC TRANSPORTER ATP-BINDING SUBUNIT"/>
    <property type="match status" value="1"/>
</dbReference>
<dbReference type="Pfam" id="PF16326">
    <property type="entry name" value="ABC_tran_CTD"/>
    <property type="match status" value="1"/>
</dbReference>
<dbReference type="InterPro" id="IPR051309">
    <property type="entry name" value="ABCF_ATPase"/>
</dbReference>
<feature type="domain" description="ABC transporter" evidence="5">
    <location>
        <begin position="319"/>
        <end position="537"/>
    </location>
</feature>
<dbReference type="GO" id="GO:0005524">
    <property type="term" value="F:ATP binding"/>
    <property type="evidence" value="ECO:0007669"/>
    <property type="project" value="UniProtKB-KW"/>
</dbReference>
<dbReference type="Pfam" id="PF00005">
    <property type="entry name" value="ABC_tran"/>
    <property type="match status" value="2"/>
</dbReference>
<dbReference type="InterPro" id="IPR003593">
    <property type="entry name" value="AAA+_ATPase"/>
</dbReference>
<dbReference type="Proteomes" id="UP000053681">
    <property type="component" value="Unassembled WGS sequence"/>
</dbReference>
<dbReference type="InterPro" id="IPR032781">
    <property type="entry name" value="ABC_tran_Xtn"/>
</dbReference>
<dbReference type="Gene3D" id="1.10.287.380">
    <property type="entry name" value="Valyl-tRNA synthetase, C-terminal domain"/>
    <property type="match status" value="1"/>
</dbReference>
<feature type="coiled-coil region" evidence="4">
    <location>
        <begin position="520"/>
        <end position="632"/>
    </location>
</feature>
<evidence type="ECO:0000259" key="5">
    <source>
        <dbReference type="PROSITE" id="PS50893"/>
    </source>
</evidence>
<dbReference type="PROSITE" id="PS00211">
    <property type="entry name" value="ABC_TRANSPORTER_1"/>
    <property type="match status" value="1"/>
</dbReference>
<keyword evidence="2" id="KW-0547">Nucleotide-binding</keyword>
<evidence type="ECO:0000256" key="4">
    <source>
        <dbReference type="SAM" id="Coils"/>
    </source>
</evidence>
<organism evidence="6 7">
    <name type="scientific">Priestia veravalensis</name>
    <dbReference type="NCBI Taxonomy" id="1414648"/>
    <lineage>
        <taxon>Bacteria</taxon>
        <taxon>Bacillati</taxon>
        <taxon>Bacillota</taxon>
        <taxon>Bacilli</taxon>
        <taxon>Bacillales</taxon>
        <taxon>Bacillaceae</taxon>
        <taxon>Priestia</taxon>
    </lineage>
</organism>
<dbReference type="GO" id="GO:0003677">
    <property type="term" value="F:DNA binding"/>
    <property type="evidence" value="ECO:0007669"/>
    <property type="project" value="InterPro"/>
</dbReference>
<dbReference type="InterPro" id="IPR027417">
    <property type="entry name" value="P-loop_NTPase"/>
</dbReference>
<dbReference type="RefSeq" id="WP_062687394.1">
    <property type="nucleotide sequence ID" value="NZ_KQ758717.1"/>
</dbReference>
<comment type="caution">
    <text evidence="6">The sequence shown here is derived from an EMBL/GenBank/DDBJ whole genome shotgun (WGS) entry which is preliminary data.</text>
</comment>
<name>A0A0V8JGM2_9BACI</name>
<accession>A0A0V8JGM2</accession>
<dbReference type="EMBL" id="LNQP01000103">
    <property type="protein sequence ID" value="KSU86214.1"/>
    <property type="molecule type" value="Genomic_DNA"/>
</dbReference>
<feature type="domain" description="ABC transporter" evidence="5">
    <location>
        <begin position="4"/>
        <end position="255"/>
    </location>
</feature>
<dbReference type="AlphaFoldDB" id="A0A0V8JGM2"/>
<gene>
    <name evidence="6" type="ORF">AS180_19880</name>
</gene>
<evidence type="ECO:0000256" key="3">
    <source>
        <dbReference type="ARBA" id="ARBA00022840"/>
    </source>
</evidence>
<dbReference type="SMART" id="SM00382">
    <property type="entry name" value="AAA"/>
    <property type="match status" value="2"/>
</dbReference>
<dbReference type="GO" id="GO:0016887">
    <property type="term" value="F:ATP hydrolysis activity"/>
    <property type="evidence" value="ECO:0007669"/>
    <property type="project" value="InterPro"/>
</dbReference>
<keyword evidence="1" id="KW-0677">Repeat</keyword>
<dbReference type="InterPro" id="IPR037118">
    <property type="entry name" value="Val-tRNA_synth_C_sf"/>
</dbReference>
<evidence type="ECO:0000256" key="1">
    <source>
        <dbReference type="ARBA" id="ARBA00022737"/>
    </source>
</evidence>
<proteinExistence type="predicted"/>
<dbReference type="Gene3D" id="3.40.50.300">
    <property type="entry name" value="P-loop containing nucleotide triphosphate hydrolases"/>
    <property type="match status" value="2"/>
</dbReference>
<dbReference type="PANTHER" id="PTHR42855:SF1">
    <property type="entry name" value="ABC TRANSPORTER DOMAIN-CONTAINING PROTEIN"/>
    <property type="match status" value="1"/>
</dbReference>
<dbReference type="FunFam" id="3.40.50.300:FF:000309">
    <property type="entry name" value="ABC transporter ATP-binding protein"/>
    <property type="match status" value="1"/>
</dbReference>
<evidence type="ECO:0000313" key="7">
    <source>
        <dbReference type="Proteomes" id="UP000053681"/>
    </source>
</evidence>
<dbReference type="PROSITE" id="PS50893">
    <property type="entry name" value="ABC_TRANSPORTER_2"/>
    <property type="match status" value="2"/>
</dbReference>
<reference evidence="6 7" key="1">
    <citation type="submission" date="2015-11" db="EMBL/GenBank/DDBJ databases">
        <title>Bacillus caseinolyticus sp nov.</title>
        <authorList>
            <person name="Dastager S.G."/>
            <person name="Mawlankar R."/>
        </authorList>
    </citation>
    <scope>NUCLEOTIDE SEQUENCE [LARGE SCALE GENOMIC DNA]</scope>
    <source>
        <strain evidence="6 7">SGD-V-76</strain>
    </source>
</reference>
<dbReference type="InterPro" id="IPR003439">
    <property type="entry name" value="ABC_transporter-like_ATP-bd"/>
</dbReference>
<evidence type="ECO:0000256" key="2">
    <source>
        <dbReference type="ARBA" id="ARBA00022741"/>
    </source>
</evidence>
<dbReference type="InterPro" id="IPR017871">
    <property type="entry name" value="ABC_transporter-like_CS"/>
</dbReference>
<keyword evidence="4" id="KW-0175">Coiled coil</keyword>
<keyword evidence="3 6" id="KW-0067">ATP-binding</keyword>
<dbReference type="CDD" id="cd03221">
    <property type="entry name" value="ABCF_EF-3"/>
    <property type="match status" value="2"/>
</dbReference>
<keyword evidence="7" id="KW-1185">Reference proteome</keyword>